<accession>A0A1X2G3K6</accession>
<comment type="caution">
    <text evidence="1">The sequence shown here is derived from an EMBL/GenBank/DDBJ whole genome shotgun (WGS) entry which is preliminary data.</text>
</comment>
<name>A0A1X2G3K6_9FUNG</name>
<reference evidence="1 2" key="1">
    <citation type="submission" date="2016-07" db="EMBL/GenBank/DDBJ databases">
        <title>Pervasive Adenine N6-methylation of Active Genes in Fungi.</title>
        <authorList>
            <consortium name="DOE Joint Genome Institute"/>
            <person name="Mondo S.J."/>
            <person name="Dannebaum R.O."/>
            <person name="Kuo R.C."/>
            <person name="Labutti K."/>
            <person name="Haridas S."/>
            <person name="Kuo A."/>
            <person name="Salamov A."/>
            <person name="Ahrendt S.R."/>
            <person name="Lipzen A."/>
            <person name="Sullivan W."/>
            <person name="Andreopoulos W.B."/>
            <person name="Clum A."/>
            <person name="Lindquist E."/>
            <person name="Daum C."/>
            <person name="Ramamoorthy G.K."/>
            <person name="Gryganskyi A."/>
            <person name="Culley D."/>
            <person name="Magnuson J.K."/>
            <person name="James T.Y."/>
            <person name="O'Malley M.A."/>
            <person name="Stajich J.E."/>
            <person name="Spatafora J.W."/>
            <person name="Visel A."/>
            <person name="Grigoriev I.V."/>
        </authorList>
    </citation>
    <scope>NUCLEOTIDE SEQUENCE [LARGE SCALE GENOMIC DNA]</scope>
    <source>
        <strain evidence="1 2">NRRL 3301</strain>
    </source>
</reference>
<evidence type="ECO:0000313" key="2">
    <source>
        <dbReference type="Proteomes" id="UP000242146"/>
    </source>
</evidence>
<protein>
    <submittedName>
        <fullName evidence="1">Uncharacterized protein</fullName>
    </submittedName>
</protein>
<sequence length="64" mass="7286">MQWRSNALEAQYPHVPVAKQANLFPLYGSDDLDLTLYWHSTTTGQEGHHYIIGMQLTNLEANAQ</sequence>
<organism evidence="1 2">
    <name type="scientific">Hesseltinella vesiculosa</name>
    <dbReference type="NCBI Taxonomy" id="101127"/>
    <lineage>
        <taxon>Eukaryota</taxon>
        <taxon>Fungi</taxon>
        <taxon>Fungi incertae sedis</taxon>
        <taxon>Mucoromycota</taxon>
        <taxon>Mucoromycotina</taxon>
        <taxon>Mucoromycetes</taxon>
        <taxon>Mucorales</taxon>
        <taxon>Cunninghamellaceae</taxon>
        <taxon>Hesseltinella</taxon>
    </lineage>
</organism>
<keyword evidence="2" id="KW-1185">Reference proteome</keyword>
<evidence type="ECO:0000313" key="1">
    <source>
        <dbReference type="EMBL" id="ORX43880.1"/>
    </source>
</evidence>
<dbReference type="OrthoDB" id="203724at2759"/>
<gene>
    <name evidence="1" type="ORF">DM01DRAFT_1340631</name>
</gene>
<dbReference type="EMBL" id="MCGT01000052">
    <property type="protein sequence ID" value="ORX43880.1"/>
    <property type="molecule type" value="Genomic_DNA"/>
</dbReference>
<proteinExistence type="predicted"/>
<dbReference type="Proteomes" id="UP000242146">
    <property type="component" value="Unassembled WGS sequence"/>
</dbReference>
<dbReference type="AlphaFoldDB" id="A0A1X2G3K6"/>